<gene>
    <name evidence="3" type="ORF">AVDCRST_MAG11-430</name>
</gene>
<feature type="non-terminal residue" evidence="3">
    <location>
        <position position="1"/>
    </location>
</feature>
<keyword evidence="2" id="KW-0812">Transmembrane</keyword>
<keyword evidence="2" id="KW-0472">Membrane</keyword>
<keyword evidence="2" id="KW-1133">Transmembrane helix</keyword>
<protein>
    <submittedName>
        <fullName evidence="3">Uncharacterized protein</fullName>
    </submittedName>
</protein>
<evidence type="ECO:0000313" key="3">
    <source>
        <dbReference type="EMBL" id="CAA9295239.1"/>
    </source>
</evidence>
<organism evidence="3">
    <name type="scientific">uncultured Gemmatimonadaceae bacterium</name>
    <dbReference type="NCBI Taxonomy" id="246130"/>
    <lineage>
        <taxon>Bacteria</taxon>
        <taxon>Pseudomonadati</taxon>
        <taxon>Gemmatimonadota</taxon>
        <taxon>Gemmatimonadia</taxon>
        <taxon>Gemmatimonadales</taxon>
        <taxon>Gemmatimonadaceae</taxon>
        <taxon>environmental samples</taxon>
    </lineage>
</organism>
<dbReference type="EMBL" id="CADCTU010000097">
    <property type="protein sequence ID" value="CAA9295239.1"/>
    <property type="molecule type" value="Genomic_DNA"/>
</dbReference>
<feature type="region of interest" description="Disordered" evidence="1">
    <location>
        <begin position="50"/>
        <end position="71"/>
    </location>
</feature>
<dbReference type="AlphaFoldDB" id="A0A6J4K4X2"/>
<proteinExistence type="predicted"/>
<accession>A0A6J4K4X2</accession>
<sequence length="71" mass="7357">AAAAGFAVAAATTAHDRLRGRPAGGVEYFAGLWFVLGVIFAWLNAEAARRAARRAPPPPNEALQPTSAPES</sequence>
<reference evidence="3" key="1">
    <citation type="submission" date="2020-02" db="EMBL/GenBank/DDBJ databases">
        <authorList>
            <person name="Meier V. D."/>
        </authorList>
    </citation>
    <scope>NUCLEOTIDE SEQUENCE</scope>
    <source>
        <strain evidence="3">AVDCRST_MAG11</strain>
    </source>
</reference>
<evidence type="ECO:0000256" key="1">
    <source>
        <dbReference type="SAM" id="MobiDB-lite"/>
    </source>
</evidence>
<name>A0A6J4K4X2_9BACT</name>
<feature type="transmembrane region" description="Helical" evidence="2">
    <location>
        <begin position="28"/>
        <end position="45"/>
    </location>
</feature>
<evidence type="ECO:0000256" key="2">
    <source>
        <dbReference type="SAM" id="Phobius"/>
    </source>
</evidence>